<keyword evidence="12 14" id="KW-0968">Cytoplasmic vesicle</keyword>
<dbReference type="Gene3D" id="1.20.120.730">
    <property type="entry name" value="Sec23/Sec24 helical domain"/>
    <property type="match status" value="1"/>
</dbReference>
<dbReference type="OrthoDB" id="10256289at2759"/>
<dbReference type="GO" id="GO:0005789">
    <property type="term" value="C:endoplasmic reticulum membrane"/>
    <property type="evidence" value="ECO:0007669"/>
    <property type="project" value="UniProtKB-SubCell"/>
</dbReference>
<dbReference type="InterPro" id="IPR036180">
    <property type="entry name" value="Gelsolin-like_dom_sf"/>
</dbReference>
<dbReference type="FunFam" id="1.20.120.730:FF:000005">
    <property type="entry name" value="Protein transport protein SEC23"/>
    <property type="match status" value="1"/>
</dbReference>
<dbReference type="InterPro" id="IPR012990">
    <property type="entry name" value="Beta-sandwich_Sec23_24"/>
</dbReference>
<feature type="domain" description="Sec23/Sec24 trunk" evidence="17">
    <location>
        <begin position="94"/>
        <end position="357"/>
    </location>
</feature>
<dbReference type="Gene3D" id="2.60.40.1670">
    <property type="entry name" value="beta-sandwich domain of Sec23/24"/>
    <property type="match status" value="1"/>
</dbReference>
<evidence type="ECO:0000256" key="6">
    <source>
        <dbReference type="ARBA" id="ARBA00022824"/>
    </source>
</evidence>
<evidence type="ECO:0000259" key="18">
    <source>
        <dbReference type="Pfam" id="PF04815"/>
    </source>
</evidence>
<sequence>MVVPLGCMYTPMKKIPGMPAPLPYEPVQCKTCLSALNPYCSVDVRGKLWVCPFCYQRNQFPPHYADISETNLPAELIPQFTTIEYQLVSKPALAPPIYLFVVDTCLDEKNLQALKDSLLMSLSLIPENALVGLITFGTTVQVFELAFAECPKSYVFRGNKDVTAKQIQQLLGLGGAARPQQTPSAQTPSQITPNRFLRPFSEVEFTLETILEELQRDPRPVKNDRRPLRATGAAMSLAVGLLEATFSGTGARIMVFLGGPCTHGPGMVVSDELKEPIRSHHDINKDRAKYVSSATQHYDALAKRAVKAAHTVDIYACSLDQVGLMEMRYLVKRTGGVIILADEFESDMFKKSFQKLFAHGEDEQLKMAFNGTLEVQTSRELKVCGAVGHLSSLGKKSSSVAETEIGIGGTSAWRMCGLDPSATYALYFEVVNQQAGTGGGQQGLVQFTSTHQRANGLRVMRVTTLAHAWAPAGDPKAALTMGFDQEAAAVLMGRVAVFKAETEEAFDVLRWLDRMLIRLVSKFAEYRKDEPSSFRLSSNFTLYPQFMFHLRRSCFLQVFNNSPDESTFYRFMLNRESVTNSLTMIQPTLDAYTFNGPPVPVLLSATSLASGADRILLLDTFFHVVVWRGERIADWVKQGYQADPQHEAFRQLLAAPLADADALLRERFPIPRFVECDQHSSQERFLLATVDPGEAPAAAQFNSGASQESVFTEDVNLHVFMEHLKKLAVQ</sequence>
<dbReference type="Gene3D" id="3.40.20.10">
    <property type="entry name" value="Severin"/>
    <property type="match status" value="1"/>
</dbReference>
<dbReference type="InterPro" id="IPR006896">
    <property type="entry name" value="Sec23/24_trunk_dom"/>
</dbReference>
<keyword evidence="4 14" id="KW-0813">Transport</keyword>
<dbReference type="GO" id="GO:0070971">
    <property type="term" value="C:endoplasmic reticulum exit site"/>
    <property type="evidence" value="ECO:0007669"/>
    <property type="project" value="TreeGrafter"/>
</dbReference>
<dbReference type="AlphaFoldDB" id="L8H0B4"/>
<evidence type="ECO:0000256" key="14">
    <source>
        <dbReference type="RuleBase" id="RU365030"/>
    </source>
</evidence>
<protein>
    <recommendedName>
        <fullName evidence="3 14">Protein transport protein SEC23</fullName>
    </recommendedName>
</protein>
<dbReference type="RefSeq" id="XP_004340684.1">
    <property type="nucleotide sequence ID" value="XM_004340636.1"/>
</dbReference>
<evidence type="ECO:0000256" key="8">
    <source>
        <dbReference type="ARBA" id="ARBA00022892"/>
    </source>
</evidence>
<dbReference type="InterPro" id="IPR029006">
    <property type="entry name" value="ADF-H/Gelsolin-like_dom_sf"/>
</dbReference>
<evidence type="ECO:0000259" key="16">
    <source>
        <dbReference type="Pfam" id="PF04810"/>
    </source>
</evidence>
<dbReference type="InterPro" id="IPR006900">
    <property type="entry name" value="Sec23/24_helical_dom"/>
</dbReference>
<proteinExistence type="inferred from homology"/>
<dbReference type="Gene3D" id="2.30.30.380">
    <property type="entry name" value="Zn-finger domain of Sec23/24"/>
    <property type="match status" value="1"/>
</dbReference>
<dbReference type="SUPFAM" id="SSF81995">
    <property type="entry name" value="beta-sandwich domain of Sec23/24"/>
    <property type="match status" value="1"/>
</dbReference>
<evidence type="ECO:0000259" key="17">
    <source>
        <dbReference type="Pfam" id="PF04811"/>
    </source>
</evidence>
<comment type="similarity">
    <text evidence="2 14">Belongs to the SEC23/SEC24 family. SEC23 subfamily.</text>
</comment>
<keyword evidence="10" id="KW-0333">Golgi apparatus</keyword>
<dbReference type="STRING" id="1257118.L8H0B4"/>
<evidence type="ECO:0000313" key="21">
    <source>
        <dbReference type="Proteomes" id="UP000011083"/>
    </source>
</evidence>
<dbReference type="OMA" id="FPPHYAE"/>
<keyword evidence="11 14" id="KW-0472">Membrane</keyword>
<dbReference type="EMBL" id="KB007949">
    <property type="protein sequence ID" value="ELR18642.1"/>
    <property type="molecule type" value="Genomic_DNA"/>
</dbReference>
<dbReference type="InterPro" id="IPR006895">
    <property type="entry name" value="Znf_Sec23_Sec24"/>
</dbReference>
<dbReference type="Pfam" id="PF04815">
    <property type="entry name" value="Sec23_helical"/>
    <property type="match status" value="1"/>
</dbReference>
<feature type="domain" description="Zinc finger Sec23/Sec24-type" evidence="16">
    <location>
        <begin position="26"/>
        <end position="64"/>
    </location>
</feature>
<dbReference type="GeneID" id="14919421"/>
<dbReference type="Pfam" id="PF08033">
    <property type="entry name" value="Sec23_BS"/>
    <property type="match status" value="1"/>
</dbReference>
<dbReference type="Proteomes" id="UP000011083">
    <property type="component" value="Unassembled WGS sequence"/>
</dbReference>
<dbReference type="FunFam" id="3.40.20.10:FF:000041">
    <property type="entry name" value="Protein transport protein SEC23"/>
    <property type="match status" value="1"/>
</dbReference>
<dbReference type="KEGG" id="acan:ACA1_298850"/>
<dbReference type="GO" id="GO:0030127">
    <property type="term" value="C:COPII vesicle coat"/>
    <property type="evidence" value="ECO:0007669"/>
    <property type="project" value="InterPro"/>
</dbReference>
<feature type="domain" description="Gelsolin-like" evidence="15">
    <location>
        <begin position="598"/>
        <end position="686"/>
    </location>
</feature>
<dbReference type="Pfam" id="PF04811">
    <property type="entry name" value="Sec23_trunk"/>
    <property type="match status" value="1"/>
</dbReference>
<keyword evidence="21" id="KW-1185">Reference proteome</keyword>
<evidence type="ECO:0000256" key="1">
    <source>
        <dbReference type="ARBA" id="ARBA00004255"/>
    </source>
</evidence>
<dbReference type="Pfam" id="PF04810">
    <property type="entry name" value="zf-Sec23_Sec24"/>
    <property type="match status" value="1"/>
</dbReference>
<keyword evidence="14" id="KW-0963">Cytoplasm</keyword>
<name>L8H0B4_ACACF</name>
<evidence type="ECO:0000256" key="13">
    <source>
        <dbReference type="ARBA" id="ARBA00025471"/>
    </source>
</evidence>
<dbReference type="FunFam" id="2.30.30.380:FF:000001">
    <property type="entry name" value="Protein transport protein SEC23"/>
    <property type="match status" value="1"/>
</dbReference>
<evidence type="ECO:0000259" key="15">
    <source>
        <dbReference type="Pfam" id="PF00626"/>
    </source>
</evidence>
<keyword evidence="5 14" id="KW-0479">Metal-binding</keyword>
<feature type="domain" description="Sec23/Sec24 beta-sandwich" evidence="19">
    <location>
        <begin position="368"/>
        <end position="469"/>
    </location>
</feature>
<evidence type="ECO:0000256" key="9">
    <source>
        <dbReference type="ARBA" id="ARBA00022927"/>
    </source>
</evidence>
<evidence type="ECO:0000313" key="20">
    <source>
        <dbReference type="EMBL" id="ELR18642.1"/>
    </source>
</evidence>
<dbReference type="Pfam" id="PF00626">
    <property type="entry name" value="Gelsolin"/>
    <property type="match status" value="1"/>
</dbReference>
<evidence type="ECO:0000256" key="7">
    <source>
        <dbReference type="ARBA" id="ARBA00022833"/>
    </source>
</evidence>
<dbReference type="GO" id="GO:0008270">
    <property type="term" value="F:zinc ion binding"/>
    <property type="evidence" value="ECO:0007669"/>
    <property type="project" value="InterPro"/>
</dbReference>
<evidence type="ECO:0000256" key="5">
    <source>
        <dbReference type="ARBA" id="ARBA00022723"/>
    </source>
</evidence>
<evidence type="ECO:0000259" key="19">
    <source>
        <dbReference type="Pfam" id="PF08033"/>
    </source>
</evidence>
<dbReference type="GO" id="GO:0005096">
    <property type="term" value="F:GTPase activator activity"/>
    <property type="evidence" value="ECO:0007669"/>
    <property type="project" value="TreeGrafter"/>
</dbReference>
<organism evidence="20 21">
    <name type="scientific">Acanthamoeba castellanii (strain ATCC 30010 / Neff)</name>
    <dbReference type="NCBI Taxonomy" id="1257118"/>
    <lineage>
        <taxon>Eukaryota</taxon>
        <taxon>Amoebozoa</taxon>
        <taxon>Discosea</taxon>
        <taxon>Longamoebia</taxon>
        <taxon>Centramoebida</taxon>
        <taxon>Acanthamoebidae</taxon>
        <taxon>Acanthamoeba</taxon>
    </lineage>
</organism>
<dbReference type="InterPro" id="IPR036174">
    <property type="entry name" value="Znf_Sec23_Sec24_sf"/>
</dbReference>
<keyword evidence="8 14" id="KW-0931">ER-Golgi transport</keyword>
<dbReference type="InterPro" id="IPR036465">
    <property type="entry name" value="vWFA_dom_sf"/>
</dbReference>
<evidence type="ECO:0000256" key="4">
    <source>
        <dbReference type="ARBA" id="ARBA00022448"/>
    </source>
</evidence>
<dbReference type="GO" id="GO:0000139">
    <property type="term" value="C:Golgi membrane"/>
    <property type="evidence" value="ECO:0007669"/>
    <property type="project" value="UniProtKB-SubCell"/>
</dbReference>
<dbReference type="SUPFAM" id="SSF82754">
    <property type="entry name" value="C-terminal, gelsolin-like domain of Sec23/24"/>
    <property type="match status" value="1"/>
</dbReference>
<evidence type="ECO:0000256" key="11">
    <source>
        <dbReference type="ARBA" id="ARBA00023136"/>
    </source>
</evidence>
<evidence type="ECO:0000256" key="10">
    <source>
        <dbReference type="ARBA" id="ARBA00023034"/>
    </source>
</evidence>
<accession>L8H0B4</accession>
<gene>
    <name evidence="20" type="ORF">ACA1_298850</name>
</gene>
<keyword evidence="6 14" id="KW-0256">Endoplasmic reticulum</keyword>
<comment type="function">
    <text evidence="13 14">Component of the coat protein complex II (COPII) which promotes the formation of transport vesicles from the endoplasmic reticulum (ER). The coat has two main functions, the physical deformation of the endoplasmic reticulum membrane into vesicles and the selection of cargo molecules.</text>
</comment>
<reference evidence="20 21" key="1">
    <citation type="journal article" date="2013" name="Genome Biol.">
        <title>Genome of Acanthamoeba castellanii highlights extensive lateral gene transfer and early evolution of tyrosine kinase signaling.</title>
        <authorList>
            <person name="Clarke M."/>
            <person name="Lohan A.J."/>
            <person name="Liu B."/>
            <person name="Lagkouvardos I."/>
            <person name="Roy S."/>
            <person name="Zafar N."/>
            <person name="Bertelli C."/>
            <person name="Schilde C."/>
            <person name="Kianianmomeni A."/>
            <person name="Burglin T.R."/>
            <person name="Frech C."/>
            <person name="Turcotte B."/>
            <person name="Kopec K.O."/>
            <person name="Synnott J.M."/>
            <person name="Choo C."/>
            <person name="Paponov I."/>
            <person name="Finkler A."/>
            <person name="Soon Heng Tan C."/>
            <person name="Hutchins A.P."/>
            <person name="Weinmeier T."/>
            <person name="Rattei T."/>
            <person name="Chu J.S."/>
            <person name="Gimenez G."/>
            <person name="Irimia M."/>
            <person name="Rigden D.J."/>
            <person name="Fitzpatrick D.A."/>
            <person name="Lorenzo-Morales J."/>
            <person name="Bateman A."/>
            <person name="Chiu C.H."/>
            <person name="Tang P."/>
            <person name="Hegemann P."/>
            <person name="Fromm H."/>
            <person name="Raoult D."/>
            <person name="Greub G."/>
            <person name="Miranda-Saavedra D."/>
            <person name="Chen N."/>
            <person name="Nash P."/>
            <person name="Ginger M.L."/>
            <person name="Horn M."/>
            <person name="Schaap P."/>
            <person name="Caler L."/>
            <person name="Loftus B."/>
        </authorList>
    </citation>
    <scope>NUCLEOTIDE SEQUENCE [LARGE SCALE GENOMIC DNA]</scope>
    <source>
        <strain evidence="20 21">Neff</strain>
    </source>
</reference>
<dbReference type="FunFam" id="3.40.50.410:FF:000008">
    <property type="entry name" value="Protein transport protein SEC23"/>
    <property type="match status" value="1"/>
</dbReference>
<dbReference type="GO" id="GO:0006886">
    <property type="term" value="P:intracellular protein transport"/>
    <property type="evidence" value="ECO:0007669"/>
    <property type="project" value="InterPro"/>
</dbReference>
<evidence type="ECO:0000256" key="12">
    <source>
        <dbReference type="ARBA" id="ARBA00023329"/>
    </source>
</evidence>
<dbReference type="Gene3D" id="3.40.50.410">
    <property type="entry name" value="von Willebrand factor, type A domain"/>
    <property type="match status" value="1"/>
</dbReference>
<dbReference type="GO" id="GO:0090110">
    <property type="term" value="P:COPII-coated vesicle cargo loading"/>
    <property type="evidence" value="ECO:0007669"/>
    <property type="project" value="TreeGrafter"/>
</dbReference>
<dbReference type="VEuPathDB" id="AmoebaDB:ACA1_298850"/>
<keyword evidence="7 14" id="KW-0862">Zinc</keyword>
<evidence type="ECO:0000256" key="2">
    <source>
        <dbReference type="ARBA" id="ARBA00009210"/>
    </source>
</evidence>
<dbReference type="InterPro" id="IPR007123">
    <property type="entry name" value="Gelsolin-like_dom"/>
</dbReference>
<dbReference type="SUPFAM" id="SSF81811">
    <property type="entry name" value="Helical domain of Sec23/24"/>
    <property type="match status" value="1"/>
</dbReference>
<dbReference type="InterPro" id="IPR036175">
    <property type="entry name" value="Sec23/24_helical_dom_sf"/>
</dbReference>
<comment type="subcellular location">
    <subcellularLocation>
        <location evidence="14">Cytoplasmic vesicle</location>
        <location evidence="14">COPII-coated vesicle membrane</location>
        <topology evidence="14">Peripheral membrane protein</topology>
        <orientation evidence="14">Cytoplasmic side</orientation>
    </subcellularLocation>
    <subcellularLocation>
        <location evidence="14">Endoplasmic reticulum membrane</location>
        <topology evidence="14">Peripheral membrane protein</topology>
        <orientation evidence="14">Cytoplasmic side</orientation>
    </subcellularLocation>
    <subcellularLocation>
        <location evidence="1">Golgi apparatus membrane</location>
        <topology evidence="1">Peripheral membrane protein</topology>
        <orientation evidence="1">Cytoplasmic side</orientation>
    </subcellularLocation>
</comment>
<dbReference type="PANTHER" id="PTHR11141:SF0">
    <property type="entry name" value="PROTEIN TRANSPORT PROTEIN SEC23"/>
    <property type="match status" value="1"/>
</dbReference>
<evidence type="ECO:0000256" key="3">
    <source>
        <dbReference type="ARBA" id="ARBA00021212"/>
    </source>
</evidence>
<keyword evidence="9 14" id="KW-0653">Protein transport</keyword>
<dbReference type="InterPro" id="IPR037364">
    <property type="entry name" value="Sec23"/>
</dbReference>
<dbReference type="SUPFAM" id="SSF53300">
    <property type="entry name" value="vWA-like"/>
    <property type="match status" value="1"/>
</dbReference>
<dbReference type="PANTHER" id="PTHR11141">
    <property type="entry name" value="PROTEIN TRANSPORT PROTEIN SEC23"/>
    <property type="match status" value="1"/>
</dbReference>
<dbReference type="SUPFAM" id="SSF82919">
    <property type="entry name" value="Zn-finger domain of Sec23/24"/>
    <property type="match status" value="1"/>
</dbReference>
<feature type="domain" description="Sec23/Sec24 helical" evidence="18">
    <location>
        <begin position="484"/>
        <end position="582"/>
    </location>
</feature>